<feature type="non-terminal residue" evidence="3">
    <location>
        <position position="370"/>
    </location>
</feature>
<evidence type="ECO:0000313" key="4">
    <source>
        <dbReference type="Proteomes" id="UP000576209"/>
    </source>
</evidence>
<dbReference type="Pfam" id="PF13229">
    <property type="entry name" value="Beta_helix"/>
    <property type="match status" value="1"/>
</dbReference>
<dbReference type="InterPro" id="IPR039448">
    <property type="entry name" value="Beta_helix"/>
</dbReference>
<dbReference type="InterPro" id="IPR006626">
    <property type="entry name" value="PbH1"/>
</dbReference>
<protein>
    <recommendedName>
        <fullName evidence="2">Right handed beta helix domain-containing protein</fullName>
    </recommendedName>
</protein>
<dbReference type="AlphaFoldDB" id="A0A840EEC9"/>
<gene>
    <name evidence="3" type="ORF">GGR28_002938</name>
</gene>
<comment type="caution">
    <text evidence="3">The sequence shown here is derived from an EMBL/GenBank/DDBJ whole genome shotgun (WGS) entry which is preliminary data.</text>
</comment>
<accession>A0A840EEC9</accession>
<reference evidence="3 4" key="1">
    <citation type="submission" date="2020-08" db="EMBL/GenBank/DDBJ databases">
        <title>Genomic Encyclopedia of Type Strains, Phase IV (KMG-IV): sequencing the most valuable type-strain genomes for metagenomic binning, comparative biology and taxonomic classification.</title>
        <authorList>
            <person name="Goeker M."/>
        </authorList>
    </citation>
    <scope>NUCLEOTIDE SEQUENCE [LARGE SCALE GENOMIC DNA]</scope>
    <source>
        <strain evidence="3 4">DSM 105137</strain>
    </source>
</reference>
<dbReference type="EMBL" id="JACIFF010000007">
    <property type="protein sequence ID" value="MBB4080308.1"/>
    <property type="molecule type" value="Genomic_DNA"/>
</dbReference>
<feature type="domain" description="Right handed beta helix" evidence="2">
    <location>
        <begin position="120"/>
        <end position="273"/>
    </location>
</feature>
<dbReference type="Proteomes" id="UP000576209">
    <property type="component" value="Unassembled WGS sequence"/>
</dbReference>
<dbReference type="InterPro" id="IPR012334">
    <property type="entry name" value="Pectin_lyas_fold"/>
</dbReference>
<sequence length="370" mass="39084">MVFVVATGDYNEQVTLEAVTGASATNTITFESASGVSTDVNVYFAATSSSNNYVIRLSDAAHYRLRNITVTATGTIYSRAVHGQNGLQDLLIEGCRLTSSATSTGSTSAGIYLEPILSESVRIHDSYFSGGAYALYYKNGNGAVSGTEFTDNVVEDSYNGVHLEDLADVLVTGNRITNPARTDAQRALYLNNCDAAAASPSLVANNFLTATSGNRVLFAANSDNLRLYHNSLNQRGTGTALFLLSNPDVEVKSNILHATSGYAADVSSNPNLDMDYNDLYTTGTYLTRYNGTPLTDLAAWQSASEQGDNSLSFAPQYLSETDLHAQAPALATAGVFQAAVPDDIDGEVRGDPPSIGADEYSAAPLQPLAG</sequence>
<name>A0A840EEC9_9BACT</name>
<dbReference type="SUPFAM" id="SSF51126">
    <property type="entry name" value="Pectin lyase-like"/>
    <property type="match status" value="1"/>
</dbReference>
<proteinExistence type="predicted"/>
<evidence type="ECO:0000259" key="2">
    <source>
        <dbReference type="Pfam" id="PF13229"/>
    </source>
</evidence>
<dbReference type="RefSeq" id="WP_183496538.1">
    <property type="nucleotide sequence ID" value="NZ_JACIFF010000007.1"/>
</dbReference>
<organism evidence="3 4">
    <name type="scientific">Neolewinella aquimaris</name>
    <dbReference type="NCBI Taxonomy" id="1835722"/>
    <lineage>
        <taxon>Bacteria</taxon>
        <taxon>Pseudomonadati</taxon>
        <taxon>Bacteroidota</taxon>
        <taxon>Saprospiria</taxon>
        <taxon>Saprospirales</taxon>
        <taxon>Lewinellaceae</taxon>
        <taxon>Neolewinella</taxon>
    </lineage>
</organism>
<keyword evidence="4" id="KW-1185">Reference proteome</keyword>
<dbReference type="Gene3D" id="2.160.20.10">
    <property type="entry name" value="Single-stranded right-handed beta-helix, Pectin lyase-like"/>
    <property type="match status" value="1"/>
</dbReference>
<evidence type="ECO:0000313" key="3">
    <source>
        <dbReference type="EMBL" id="MBB4080308.1"/>
    </source>
</evidence>
<feature type="region of interest" description="Disordered" evidence="1">
    <location>
        <begin position="343"/>
        <end position="370"/>
    </location>
</feature>
<dbReference type="InterPro" id="IPR011050">
    <property type="entry name" value="Pectin_lyase_fold/virulence"/>
</dbReference>
<dbReference type="SMART" id="SM00710">
    <property type="entry name" value="PbH1"/>
    <property type="match status" value="5"/>
</dbReference>
<evidence type="ECO:0000256" key="1">
    <source>
        <dbReference type="SAM" id="MobiDB-lite"/>
    </source>
</evidence>